<reference evidence="6" key="1">
    <citation type="submission" date="2013-02" db="EMBL/GenBank/DDBJ databases">
        <authorList>
            <person name="Hughes D."/>
        </authorList>
    </citation>
    <scope>NUCLEOTIDE SEQUENCE</scope>
    <source>
        <strain>Durham</strain>
        <strain evidence="6">NC isolate 2 -- Noor lab</strain>
    </source>
</reference>
<evidence type="ECO:0000256" key="3">
    <source>
        <dbReference type="ARBA" id="ARBA00038344"/>
    </source>
</evidence>
<accession>T1GLI6</accession>
<dbReference type="EMBL" id="CAQQ02024336">
    <property type="status" value="NOT_ANNOTATED_CDS"/>
    <property type="molecule type" value="Genomic_DNA"/>
</dbReference>
<dbReference type="GO" id="GO:0007095">
    <property type="term" value="P:mitotic G2 DNA damage checkpoint signaling"/>
    <property type="evidence" value="ECO:0007669"/>
    <property type="project" value="TreeGrafter"/>
</dbReference>
<sequence length="180" mass="20174">MKYTGFQNSTFYIKSCLSPDEEYLISGSSNDKAFIWNVNKPEPIVSLNGHCVEVTCVAWGEKFDQPIVTCSDDARHKIWRIGPEIIDDCDKNLYRGHAEECKQVLKSTTTTANGPNANTNPLLNRLKELECTPKSLKRLVEFNETTPCSAEKVSNKRSYFDMNDDCEAGCSKDMLGGSET</sequence>
<proteinExistence type="inferred from homology"/>
<dbReference type="EnsemblMetazoa" id="MESCA004389-RA">
    <property type="protein sequence ID" value="MESCA004389-PA"/>
    <property type="gene ID" value="MESCA004389"/>
</dbReference>
<keyword evidence="6" id="KW-1185">Reference proteome</keyword>
<evidence type="ECO:0000313" key="5">
    <source>
        <dbReference type="EnsemblMetazoa" id="MESCA004389-PA"/>
    </source>
</evidence>
<dbReference type="AlphaFoldDB" id="T1GLI6"/>
<dbReference type="PROSITE" id="PS50082">
    <property type="entry name" value="WD_REPEATS_2"/>
    <property type="match status" value="1"/>
</dbReference>
<name>T1GLI6_MEGSC</name>
<dbReference type="InterPro" id="IPR036322">
    <property type="entry name" value="WD40_repeat_dom_sf"/>
</dbReference>
<dbReference type="PANTHER" id="PTHR22852">
    <property type="entry name" value="LETHAL 2 DENTICLELESS PROTEIN RETINOIC ACID-REGULATED NUCLEAR MATRIX-ASSOCIATED PROTEIN"/>
    <property type="match status" value="1"/>
</dbReference>
<evidence type="ECO:0000313" key="6">
    <source>
        <dbReference type="Proteomes" id="UP000015102"/>
    </source>
</evidence>
<keyword evidence="4" id="KW-0853">WD repeat</keyword>
<dbReference type="Pfam" id="PF00400">
    <property type="entry name" value="WD40"/>
    <property type="match status" value="2"/>
</dbReference>
<dbReference type="HOGENOM" id="CLU_1499977_0_0_1"/>
<reference evidence="5" key="2">
    <citation type="submission" date="2015-06" db="UniProtKB">
        <authorList>
            <consortium name="EnsemblMetazoa"/>
        </authorList>
    </citation>
    <scope>IDENTIFICATION</scope>
</reference>
<dbReference type="InterPro" id="IPR001680">
    <property type="entry name" value="WD40_rpt"/>
</dbReference>
<organism evidence="5 6">
    <name type="scientific">Megaselia scalaris</name>
    <name type="common">Humpbacked fly</name>
    <name type="synonym">Phora scalaris</name>
    <dbReference type="NCBI Taxonomy" id="36166"/>
    <lineage>
        <taxon>Eukaryota</taxon>
        <taxon>Metazoa</taxon>
        <taxon>Ecdysozoa</taxon>
        <taxon>Arthropoda</taxon>
        <taxon>Hexapoda</taxon>
        <taxon>Insecta</taxon>
        <taxon>Pterygota</taxon>
        <taxon>Neoptera</taxon>
        <taxon>Endopterygota</taxon>
        <taxon>Diptera</taxon>
        <taxon>Brachycera</taxon>
        <taxon>Muscomorpha</taxon>
        <taxon>Platypezoidea</taxon>
        <taxon>Phoridae</taxon>
        <taxon>Megaseliini</taxon>
        <taxon>Megaselia</taxon>
    </lineage>
</organism>
<dbReference type="GO" id="GO:0030674">
    <property type="term" value="F:protein-macromolecule adaptor activity"/>
    <property type="evidence" value="ECO:0007669"/>
    <property type="project" value="TreeGrafter"/>
</dbReference>
<dbReference type="STRING" id="36166.T1GLI6"/>
<evidence type="ECO:0000256" key="4">
    <source>
        <dbReference type="PROSITE-ProRule" id="PRU00221"/>
    </source>
</evidence>
<dbReference type="InterPro" id="IPR051865">
    <property type="entry name" value="WD-repeat_CDT2_adapter"/>
</dbReference>
<dbReference type="GO" id="GO:0005634">
    <property type="term" value="C:nucleus"/>
    <property type="evidence" value="ECO:0007669"/>
    <property type="project" value="TreeGrafter"/>
</dbReference>
<dbReference type="PANTHER" id="PTHR22852:SF0">
    <property type="entry name" value="DENTICLELESS PROTEIN HOMOLOG"/>
    <property type="match status" value="1"/>
</dbReference>
<feature type="repeat" description="WD" evidence="4">
    <location>
        <begin position="47"/>
        <end position="81"/>
    </location>
</feature>
<dbReference type="SMART" id="SM00320">
    <property type="entry name" value="WD40"/>
    <property type="match status" value="2"/>
</dbReference>
<comment type="pathway">
    <text evidence="1">Protein modification; protein ubiquitination.</text>
</comment>
<keyword evidence="2" id="KW-0833">Ubl conjugation pathway</keyword>
<dbReference type="Gene3D" id="2.130.10.10">
    <property type="entry name" value="YVTN repeat-like/Quinoprotein amine dehydrogenase"/>
    <property type="match status" value="1"/>
</dbReference>
<evidence type="ECO:0000256" key="2">
    <source>
        <dbReference type="ARBA" id="ARBA00022786"/>
    </source>
</evidence>
<dbReference type="GO" id="GO:0043161">
    <property type="term" value="P:proteasome-mediated ubiquitin-dependent protein catabolic process"/>
    <property type="evidence" value="ECO:0007669"/>
    <property type="project" value="TreeGrafter"/>
</dbReference>
<dbReference type="InterPro" id="IPR015943">
    <property type="entry name" value="WD40/YVTN_repeat-like_dom_sf"/>
</dbReference>
<dbReference type="SUPFAM" id="SSF50978">
    <property type="entry name" value="WD40 repeat-like"/>
    <property type="match status" value="1"/>
</dbReference>
<comment type="similarity">
    <text evidence="3">Belongs to the WD repeat cdt2 family.</text>
</comment>
<dbReference type="Proteomes" id="UP000015102">
    <property type="component" value="Unassembled WGS sequence"/>
</dbReference>
<evidence type="ECO:0000256" key="1">
    <source>
        <dbReference type="ARBA" id="ARBA00004906"/>
    </source>
</evidence>
<protein>
    <submittedName>
        <fullName evidence="5">Uncharacterized protein</fullName>
    </submittedName>
</protein>